<sequence>MMPNGFNSNRKSTQNRAFGFDTMSTKKNNSNHHHLFQQPQKPQFQSHIPSAIKSASRIPNHRPFNDHGFGGPNKFGGFNSVQKNHGSTKLSFGMASQTRPSGSSSLYTPNRVSSAIRLSSSRKSSIASSRKSKSIDNRHLTDQNYHRECADKIIDFLNINGFPIQLNRQNILRLSLSDASKIFKFLFSFFNENIAIKNGPQTALNQVVPKQMQLLGYPYLIKNSDLTSFIGGRQLGLVLSMLDFLIDAINYLINFDFNRLLGYNSNGFWSENETNIKADMNDDDDAIYMNKVLLRIYDLVSKFDWDNHDDVERFNEENDNYFKLLAEKFYGTEEQLDKLRNDELQQKEEKLQQELSYLNELPTKLLELMDEIESLRIYIDEMSKHKQANLAIKNALADEIKSNQEDFEKLLAENRRLESIVDSQKHLVIEYQCAIERRKQSQKEIEKKEQDCHEINMEILKLTSEIKDEHSKLESFLCDIHEMLTLSCKMYENSQIHDFFPVGTKKFTQNSKWIEFMNKFQQLKSINIDENLVEKFTTLKIKENINDFHMHIIEIKTKLKSKISLDIVFENENKQKQYQQRQQEFTGKKNQFEQLWQQKNDNQFEYPIKIVDLNKEIEQLKWRLLIMKNPLKRLKWMKIN</sequence>
<feature type="coiled-coil region" evidence="11">
    <location>
        <begin position="393"/>
        <end position="465"/>
    </location>
</feature>
<dbReference type="InterPro" id="IPR038273">
    <property type="entry name" value="Ndc80_sf"/>
</dbReference>
<dbReference type="Gene3D" id="1.10.418.30">
    <property type="entry name" value="Ncd80 complex, Ncd80 subunit"/>
    <property type="match status" value="1"/>
</dbReference>
<name>A0A9D4SEB6_DERFA</name>
<evidence type="ECO:0000256" key="7">
    <source>
        <dbReference type="ARBA" id="ARBA00023242"/>
    </source>
</evidence>
<keyword evidence="4 10" id="KW-0498">Mitosis</keyword>
<dbReference type="PANTHER" id="PTHR10643">
    <property type="entry name" value="KINETOCHORE PROTEIN NDC80"/>
    <property type="match status" value="1"/>
</dbReference>
<keyword evidence="7 10" id="KW-0539">Nucleus</keyword>
<dbReference type="EMBL" id="SDOV01000007">
    <property type="protein sequence ID" value="KAH7638902.1"/>
    <property type="molecule type" value="Genomic_DNA"/>
</dbReference>
<dbReference type="PANTHER" id="PTHR10643:SF2">
    <property type="entry name" value="KINETOCHORE PROTEIN NDC80 HOMOLOG"/>
    <property type="match status" value="1"/>
</dbReference>
<comment type="function">
    <text evidence="10">Acts as a component of the essential kinetochore-associated NDC80 complex, which is required for chromosome segregation and spindle checkpoint activity.</text>
</comment>
<organism evidence="13">
    <name type="scientific">Dermatophagoides farinae</name>
    <name type="common">American house dust mite</name>
    <dbReference type="NCBI Taxonomy" id="6954"/>
    <lineage>
        <taxon>Eukaryota</taxon>
        <taxon>Metazoa</taxon>
        <taxon>Ecdysozoa</taxon>
        <taxon>Arthropoda</taxon>
        <taxon>Chelicerata</taxon>
        <taxon>Arachnida</taxon>
        <taxon>Acari</taxon>
        <taxon>Acariformes</taxon>
        <taxon>Sarcoptiformes</taxon>
        <taxon>Astigmata</taxon>
        <taxon>Psoroptidia</taxon>
        <taxon>Analgoidea</taxon>
        <taxon>Pyroglyphidae</taxon>
        <taxon>Dermatophagoidinae</taxon>
        <taxon>Dermatophagoides</taxon>
    </lineage>
</organism>
<dbReference type="InterPro" id="IPR055260">
    <property type="entry name" value="Ndc80_CH"/>
</dbReference>
<protein>
    <recommendedName>
        <fullName evidence="10">Kinetochore protein NDC80</fullName>
    </recommendedName>
</protein>
<evidence type="ECO:0000256" key="10">
    <source>
        <dbReference type="RuleBase" id="RU368072"/>
    </source>
</evidence>
<dbReference type="GO" id="GO:0051315">
    <property type="term" value="P:attachment of mitotic spindle microtubules to kinetochore"/>
    <property type="evidence" value="ECO:0007669"/>
    <property type="project" value="UniProtKB-UniRule"/>
</dbReference>
<evidence type="ECO:0000256" key="2">
    <source>
        <dbReference type="ARBA" id="ARBA00022454"/>
    </source>
</evidence>
<evidence type="ECO:0000256" key="5">
    <source>
        <dbReference type="ARBA" id="ARBA00022838"/>
    </source>
</evidence>
<gene>
    <name evidence="13" type="ORF">HUG17_2935</name>
</gene>
<dbReference type="Proteomes" id="UP000828236">
    <property type="component" value="Unassembled WGS sequence"/>
</dbReference>
<accession>A0A9D4SEB6</accession>
<evidence type="ECO:0000256" key="1">
    <source>
        <dbReference type="ARBA" id="ARBA00007050"/>
    </source>
</evidence>
<keyword evidence="2 10" id="KW-0158">Chromosome</keyword>
<comment type="subunit">
    <text evidence="10">Component of the NDC80 complex.</text>
</comment>
<feature type="domain" description="Kinetochore protein Ndc80 CH" evidence="12">
    <location>
        <begin position="113"/>
        <end position="251"/>
    </location>
</feature>
<dbReference type="GO" id="GO:0031262">
    <property type="term" value="C:Ndc80 complex"/>
    <property type="evidence" value="ECO:0007669"/>
    <property type="project" value="UniProtKB-UniRule"/>
</dbReference>
<evidence type="ECO:0000256" key="6">
    <source>
        <dbReference type="ARBA" id="ARBA00023054"/>
    </source>
</evidence>
<keyword evidence="8 10" id="KW-0131">Cell cycle</keyword>
<reference evidence="13" key="1">
    <citation type="submission" date="2020-06" db="EMBL/GenBank/DDBJ databases">
        <authorList>
            <person name="Ji K."/>
            <person name="Li J."/>
        </authorList>
    </citation>
    <scope>NUCLEOTIDE SEQUENCE</scope>
    <source>
        <strain evidence="13">JKM2019</strain>
        <tissue evidence="13">Whole body</tissue>
    </source>
</reference>
<dbReference type="Pfam" id="PF03801">
    <property type="entry name" value="Ndc80_HEC"/>
    <property type="match status" value="1"/>
</dbReference>
<dbReference type="GO" id="GO:0051301">
    <property type="term" value="P:cell division"/>
    <property type="evidence" value="ECO:0007669"/>
    <property type="project" value="UniProtKB-UniRule"/>
</dbReference>
<keyword evidence="6 11" id="KW-0175">Coiled coil</keyword>
<evidence type="ECO:0000256" key="8">
    <source>
        <dbReference type="ARBA" id="ARBA00023306"/>
    </source>
</evidence>
<evidence type="ECO:0000256" key="11">
    <source>
        <dbReference type="SAM" id="Coils"/>
    </source>
</evidence>
<evidence type="ECO:0000256" key="3">
    <source>
        <dbReference type="ARBA" id="ARBA00022618"/>
    </source>
</evidence>
<keyword evidence="3 10" id="KW-0132">Cell division</keyword>
<evidence type="ECO:0000313" key="13">
    <source>
        <dbReference type="EMBL" id="KAH7638902.1"/>
    </source>
</evidence>
<dbReference type="InterPro" id="IPR005550">
    <property type="entry name" value="Kinetochore_Ndc80"/>
</dbReference>
<keyword evidence="5 10" id="KW-0995">Kinetochore</keyword>
<comment type="similarity">
    <text evidence="1 10">Belongs to the NDC80/HEC1 family.</text>
</comment>
<dbReference type="AlphaFoldDB" id="A0A9D4SEB6"/>
<evidence type="ECO:0000256" key="4">
    <source>
        <dbReference type="ARBA" id="ARBA00022776"/>
    </source>
</evidence>
<feature type="coiled-coil region" evidence="11">
    <location>
        <begin position="334"/>
        <end position="361"/>
    </location>
</feature>
<keyword evidence="9 10" id="KW-0137">Centromere</keyword>
<proteinExistence type="inferred from homology"/>
<comment type="subcellular location">
    <subcellularLocation>
        <location evidence="10">Chromosome</location>
        <location evidence="10">Centromere</location>
        <location evidence="10">Kinetochore</location>
    </subcellularLocation>
    <subcellularLocation>
        <location evidence="10">Nucleus</location>
    </subcellularLocation>
</comment>
<evidence type="ECO:0000259" key="12">
    <source>
        <dbReference type="Pfam" id="PF03801"/>
    </source>
</evidence>
<dbReference type="GO" id="GO:0005634">
    <property type="term" value="C:nucleus"/>
    <property type="evidence" value="ECO:0007669"/>
    <property type="project" value="UniProtKB-SubCell"/>
</dbReference>
<evidence type="ECO:0000256" key="9">
    <source>
        <dbReference type="ARBA" id="ARBA00023328"/>
    </source>
</evidence>
<comment type="caution">
    <text evidence="13">The sequence shown here is derived from an EMBL/GenBank/DDBJ whole genome shotgun (WGS) entry which is preliminary data.</text>
</comment>
<reference evidence="13" key="2">
    <citation type="journal article" date="2021" name="World Allergy Organ. J.">
        <title>Chromosome-level assembly of Dermatophagoides farinae genome and transcriptome reveals two novel allergens Der f 37 and Der f 39.</title>
        <authorList>
            <person name="Chen J."/>
            <person name="Cai Z."/>
            <person name="Fan D."/>
            <person name="Hu J."/>
            <person name="Hou Y."/>
            <person name="He Y."/>
            <person name="Zhang Z."/>
            <person name="Zhao Z."/>
            <person name="Gao P."/>
            <person name="Hu W."/>
            <person name="Sun J."/>
            <person name="Li J."/>
            <person name="Ji K."/>
        </authorList>
    </citation>
    <scope>NUCLEOTIDE SEQUENCE</scope>
    <source>
        <strain evidence="13">JKM2019</strain>
    </source>
</reference>